<dbReference type="OrthoDB" id="214902at2"/>
<dbReference type="SUPFAM" id="SSF159894">
    <property type="entry name" value="YgaC/TfoX-N like"/>
    <property type="match status" value="1"/>
</dbReference>
<feature type="domain" description="TfoX N-terminal" evidence="1">
    <location>
        <begin position="14"/>
        <end position="102"/>
    </location>
</feature>
<evidence type="ECO:0000313" key="2">
    <source>
        <dbReference type="EMBL" id="CCM64293.1"/>
    </source>
</evidence>
<dbReference type="eggNOG" id="COG3070">
    <property type="taxonomic scope" value="Bacteria"/>
</dbReference>
<dbReference type="Gene3D" id="3.30.1460.30">
    <property type="entry name" value="YgaC/TfoX-N like chaperone"/>
    <property type="match status" value="1"/>
</dbReference>
<protein>
    <recommendedName>
        <fullName evidence="1">TfoX N-terminal domain-containing protein</fullName>
    </recommendedName>
</protein>
<keyword evidence="3" id="KW-1185">Reference proteome</keyword>
<name>R4Z0S6_9ACTN</name>
<dbReference type="HOGENOM" id="CLU_136016_4_1_11"/>
<gene>
    <name evidence="2" type="ORF">BN381_350153</name>
</gene>
<evidence type="ECO:0000313" key="3">
    <source>
        <dbReference type="Proteomes" id="UP000018291"/>
    </source>
</evidence>
<dbReference type="Proteomes" id="UP000018291">
    <property type="component" value="Unassembled WGS sequence"/>
</dbReference>
<dbReference type="InterPro" id="IPR007076">
    <property type="entry name" value="TfoX_N"/>
</dbReference>
<evidence type="ECO:0000259" key="1">
    <source>
        <dbReference type="Pfam" id="PF04993"/>
    </source>
</evidence>
<dbReference type="Pfam" id="PF04993">
    <property type="entry name" value="TfoX_N"/>
    <property type="match status" value="1"/>
</dbReference>
<proteinExistence type="predicted"/>
<organism evidence="2 3">
    <name type="scientific">Candidatus Neomicrothrix parvicella RN1</name>
    <dbReference type="NCBI Taxonomy" id="1229780"/>
    <lineage>
        <taxon>Bacteria</taxon>
        <taxon>Bacillati</taxon>
        <taxon>Actinomycetota</taxon>
        <taxon>Acidimicrobiia</taxon>
        <taxon>Acidimicrobiales</taxon>
        <taxon>Microthrixaceae</taxon>
        <taxon>Candidatus Neomicrothrix</taxon>
    </lineage>
</organism>
<comment type="caution">
    <text evidence="2">The sequence shown here is derived from an EMBL/GenBank/DDBJ whole genome shotgun (WGS) entry which is preliminary data.</text>
</comment>
<reference evidence="2 3" key="1">
    <citation type="journal article" date="2013" name="ISME J.">
        <title>Metabolic model for the filamentous 'Candidatus Microthrix parvicella' based on genomic and metagenomic analyses.</title>
        <authorList>
            <person name="Jon McIlroy S."/>
            <person name="Kristiansen R."/>
            <person name="Albertsen M."/>
            <person name="Michael Karst S."/>
            <person name="Rossetti S."/>
            <person name="Lund Nielsen J."/>
            <person name="Tandoi V."/>
            <person name="James Seviour R."/>
            <person name="Nielsen P.H."/>
        </authorList>
    </citation>
    <scope>NUCLEOTIDE SEQUENCE [LARGE SCALE GENOMIC DNA]</scope>
    <source>
        <strain evidence="2 3">RN1</strain>
    </source>
</reference>
<accession>R4Z0S6</accession>
<sequence length="110" mass="12077">MAYDEQLADRIRELVEDEPELTERKMFGGLAFLVGGNMAVAAGGKGAMMVRAGAERADDLLDQPGASIVVMQDRPMTGWIEIKTEHLATIDRLRFWVEVGVGFARTLPAK</sequence>
<dbReference type="EMBL" id="CANL01000029">
    <property type="protein sequence ID" value="CCM64293.1"/>
    <property type="molecule type" value="Genomic_DNA"/>
</dbReference>
<dbReference type="RefSeq" id="WP_012228109.1">
    <property type="nucleotide sequence ID" value="NZ_HG422565.1"/>
</dbReference>
<dbReference type="AlphaFoldDB" id="R4Z0S6"/>
<dbReference type="STRING" id="1229780.BN381_350153"/>